<keyword evidence="4" id="KW-1185">Reference proteome</keyword>
<feature type="non-terminal residue" evidence="3">
    <location>
        <position position="166"/>
    </location>
</feature>
<dbReference type="SUPFAM" id="SSF69318">
    <property type="entry name" value="Integrin alpha N-terminal domain"/>
    <property type="match status" value="1"/>
</dbReference>
<name>A0ABV0Z538_9TELE</name>
<dbReference type="InterPro" id="IPR011519">
    <property type="entry name" value="UnbV_ASPIC"/>
</dbReference>
<evidence type="ECO:0000259" key="2">
    <source>
        <dbReference type="Pfam" id="PF07593"/>
    </source>
</evidence>
<comment type="caution">
    <text evidence="3">The sequence shown here is derived from an EMBL/GenBank/DDBJ whole genome shotgun (WGS) entry which is preliminary data.</text>
</comment>
<dbReference type="Pfam" id="PF07593">
    <property type="entry name" value="UnbV_ASPIC"/>
    <property type="match status" value="1"/>
</dbReference>
<evidence type="ECO:0000313" key="4">
    <source>
        <dbReference type="Proteomes" id="UP001469553"/>
    </source>
</evidence>
<dbReference type="InterPro" id="IPR028994">
    <property type="entry name" value="Integrin_alpha_N"/>
</dbReference>
<evidence type="ECO:0000313" key="3">
    <source>
        <dbReference type="EMBL" id="MEQ2301313.1"/>
    </source>
</evidence>
<gene>
    <name evidence="3" type="primary">CRTAC1_3</name>
    <name evidence="3" type="ORF">AMECASPLE_034632</name>
</gene>
<proteinExistence type="predicted"/>
<dbReference type="PANTHER" id="PTHR16026:SF4">
    <property type="entry name" value="CARTILAGE ACIDIC PROTEIN 1"/>
    <property type="match status" value="1"/>
</dbReference>
<dbReference type="PANTHER" id="PTHR16026">
    <property type="entry name" value="CARTILAGE ACIDIC PROTEIN 1"/>
    <property type="match status" value="1"/>
</dbReference>
<dbReference type="Proteomes" id="UP001469553">
    <property type="component" value="Unassembled WGS sequence"/>
</dbReference>
<feature type="region of interest" description="Disordered" evidence="1">
    <location>
        <begin position="1"/>
        <end position="29"/>
    </location>
</feature>
<feature type="non-terminal residue" evidence="3">
    <location>
        <position position="1"/>
    </location>
</feature>
<accession>A0ABV0Z538</accession>
<organism evidence="3 4">
    <name type="scientific">Ameca splendens</name>
    <dbReference type="NCBI Taxonomy" id="208324"/>
    <lineage>
        <taxon>Eukaryota</taxon>
        <taxon>Metazoa</taxon>
        <taxon>Chordata</taxon>
        <taxon>Craniata</taxon>
        <taxon>Vertebrata</taxon>
        <taxon>Euteleostomi</taxon>
        <taxon>Actinopterygii</taxon>
        <taxon>Neopterygii</taxon>
        <taxon>Teleostei</taxon>
        <taxon>Neoteleostei</taxon>
        <taxon>Acanthomorphata</taxon>
        <taxon>Ovalentaria</taxon>
        <taxon>Atherinomorphae</taxon>
        <taxon>Cyprinodontiformes</taxon>
        <taxon>Goodeidae</taxon>
        <taxon>Ameca</taxon>
    </lineage>
</organism>
<evidence type="ECO:0000256" key="1">
    <source>
        <dbReference type="SAM" id="MobiDB-lite"/>
    </source>
</evidence>
<feature type="domain" description="ASPIC/UnbV" evidence="2">
    <location>
        <begin position="80"/>
        <end position="134"/>
    </location>
</feature>
<reference evidence="3 4" key="1">
    <citation type="submission" date="2021-06" db="EMBL/GenBank/DDBJ databases">
        <authorList>
            <person name="Palmer J.M."/>
        </authorList>
    </citation>
    <scope>NUCLEOTIDE SEQUENCE [LARGE SCALE GENOMIC DNA]</scope>
    <source>
        <strain evidence="3 4">AS_MEX2019</strain>
        <tissue evidence="3">Muscle</tissue>
    </source>
</reference>
<sequence>VSRREHGDPQIEELNIGEAAEPDGRGTGAIATDFDGDGRLELVVSHGESAAQPLSVYKVNQGPTNSWLRVIPRTKFGAFARGAKVVVYTKKSGPHTRIIDGGSGYLCEMEPVAHFGLGRDVATNVEVYWPDGRSVARPLEPSEINSVLEIPYPKDEEEVTPTVEIE</sequence>
<protein>
    <submittedName>
        <fullName evidence="3">Cartilage acidic protein 1</fullName>
    </submittedName>
</protein>
<dbReference type="InterPro" id="IPR027039">
    <property type="entry name" value="Crtac1"/>
</dbReference>
<dbReference type="EMBL" id="JAHRIP010051975">
    <property type="protein sequence ID" value="MEQ2301313.1"/>
    <property type="molecule type" value="Genomic_DNA"/>
</dbReference>